<dbReference type="Proteomes" id="UP001148614">
    <property type="component" value="Unassembled WGS sequence"/>
</dbReference>
<dbReference type="PANTHER" id="PTHR45848">
    <property type="entry name" value="DUAL SPECIFICITY PROTEIN PHOSPHATASE 12 FAMILY MEMBER"/>
    <property type="match status" value="1"/>
</dbReference>
<evidence type="ECO:0000256" key="2">
    <source>
        <dbReference type="ARBA" id="ARBA00013064"/>
    </source>
</evidence>
<evidence type="ECO:0000313" key="6">
    <source>
        <dbReference type="EMBL" id="KAJ3578111.1"/>
    </source>
</evidence>
<keyword evidence="4" id="KW-0904">Protein phosphatase</keyword>
<dbReference type="InterPro" id="IPR020422">
    <property type="entry name" value="TYR_PHOSPHATASE_DUAL_dom"/>
</dbReference>
<proteinExistence type="inferred from homology"/>
<sequence>MYIHDYLEVQYARDAVAHLPSNQLAHPNMAREAWSHFPCCCMTPYFAQAGNYNRAVREAETSLVVTWEEGQVTEHSLQQQVPTWGLAVTFAEQEENGRSLEDTGIWVLNIESYRKQLYENNITHILSVIQFSFEKWGQEAKQFNHLSIDIDDDADSDILVRLPAAVRFIEHGLHSETVADEHSSTSASLPKPGVYVHCAMGKSRSVSCVVAYLLYKYPHRFGGKQFVDSPASARRRRDLAKEAVQGALECVRQGRPGAEPNPGFMQQLEMWWEMGCPADDDGAVERHPIYQKWLYDGMLREARDMRIAPDAGQIRFEDELRGEEKEQENVTVARSEEGKEVRCKKCRRTLSTPKFLVSHTPTGQSASSDCAHIFIDTLSWMRPMLEDGTLDGRLICPNSKCGATVGRFAWQGLQCTCKQWVVPAFSLNRSRVDEVTPRLVGSSAIRMPPGRSGSL</sequence>
<evidence type="ECO:0000256" key="1">
    <source>
        <dbReference type="ARBA" id="ARBA00008601"/>
    </source>
</evidence>
<gene>
    <name evidence="6" type="ORF">NPX13_g2459</name>
</gene>
<evidence type="ECO:0000256" key="4">
    <source>
        <dbReference type="ARBA" id="ARBA00022912"/>
    </source>
</evidence>
<accession>A0A9W8TR18</accession>
<evidence type="ECO:0000256" key="3">
    <source>
        <dbReference type="ARBA" id="ARBA00022801"/>
    </source>
</evidence>
<dbReference type="Gene3D" id="3.90.190.10">
    <property type="entry name" value="Protein tyrosine phosphatase superfamily"/>
    <property type="match status" value="1"/>
</dbReference>
<dbReference type="SUPFAM" id="SSF52799">
    <property type="entry name" value="(Phosphotyrosine protein) phosphatases II"/>
    <property type="match status" value="1"/>
</dbReference>
<dbReference type="EMBL" id="JANPWZ010000259">
    <property type="protein sequence ID" value="KAJ3578111.1"/>
    <property type="molecule type" value="Genomic_DNA"/>
</dbReference>
<evidence type="ECO:0000259" key="5">
    <source>
        <dbReference type="SMART" id="SM00195"/>
    </source>
</evidence>
<name>A0A9W8TR18_9PEZI</name>
<dbReference type="GO" id="GO:0008138">
    <property type="term" value="F:protein tyrosine/serine/threonine phosphatase activity"/>
    <property type="evidence" value="ECO:0007669"/>
    <property type="project" value="TreeGrafter"/>
</dbReference>
<dbReference type="GO" id="GO:0005634">
    <property type="term" value="C:nucleus"/>
    <property type="evidence" value="ECO:0007669"/>
    <property type="project" value="TreeGrafter"/>
</dbReference>
<dbReference type="VEuPathDB" id="FungiDB:F4678DRAFT_464931"/>
<reference evidence="6" key="1">
    <citation type="submission" date="2022-07" db="EMBL/GenBank/DDBJ databases">
        <title>Genome Sequence of Xylaria arbuscula.</title>
        <authorList>
            <person name="Buettner E."/>
        </authorList>
    </citation>
    <scope>NUCLEOTIDE SEQUENCE</scope>
    <source>
        <strain evidence="6">VT107</strain>
    </source>
</reference>
<dbReference type="GO" id="GO:0004725">
    <property type="term" value="F:protein tyrosine phosphatase activity"/>
    <property type="evidence" value="ECO:0007669"/>
    <property type="project" value="UniProtKB-EC"/>
</dbReference>
<dbReference type="PANTHER" id="PTHR45848:SF4">
    <property type="entry name" value="DUAL SPECIFICITY PROTEIN PHOSPHATASE 12"/>
    <property type="match status" value="1"/>
</dbReference>
<dbReference type="SMART" id="SM00195">
    <property type="entry name" value="DSPc"/>
    <property type="match status" value="1"/>
</dbReference>
<keyword evidence="3" id="KW-0378">Hydrolase</keyword>
<protein>
    <recommendedName>
        <fullName evidence="2">protein-tyrosine-phosphatase</fullName>
        <ecNumber evidence="2">3.1.3.48</ecNumber>
    </recommendedName>
</protein>
<comment type="caution">
    <text evidence="6">The sequence shown here is derived from an EMBL/GenBank/DDBJ whole genome shotgun (WGS) entry which is preliminary data.</text>
</comment>
<dbReference type="AlphaFoldDB" id="A0A9W8TR18"/>
<dbReference type="EC" id="3.1.3.48" evidence="2"/>
<organism evidence="6 7">
    <name type="scientific">Xylaria arbuscula</name>
    <dbReference type="NCBI Taxonomy" id="114810"/>
    <lineage>
        <taxon>Eukaryota</taxon>
        <taxon>Fungi</taxon>
        <taxon>Dikarya</taxon>
        <taxon>Ascomycota</taxon>
        <taxon>Pezizomycotina</taxon>
        <taxon>Sordariomycetes</taxon>
        <taxon>Xylariomycetidae</taxon>
        <taxon>Xylariales</taxon>
        <taxon>Xylariaceae</taxon>
        <taxon>Xylaria</taxon>
    </lineage>
</organism>
<feature type="domain" description="Tyrosine-protein phosphatase" evidence="5">
    <location>
        <begin position="97"/>
        <end position="274"/>
    </location>
</feature>
<comment type="similarity">
    <text evidence="1">Belongs to the protein-tyrosine phosphatase family. Non-receptor class dual specificity subfamily.</text>
</comment>
<keyword evidence="7" id="KW-1185">Reference proteome</keyword>
<dbReference type="InterPro" id="IPR029021">
    <property type="entry name" value="Prot-tyrosine_phosphatase-like"/>
</dbReference>
<evidence type="ECO:0000313" key="7">
    <source>
        <dbReference type="Proteomes" id="UP001148614"/>
    </source>
</evidence>